<name>A0AAU7DY55_9MICO</name>
<reference evidence="1" key="1">
    <citation type="submission" date="2024-02" db="EMBL/GenBank/DDBJ databases">
        <title>Tomenella chthoni gen. nov. sp. nov., a member of the family Jonesiaceae isolated from bat guano.</title>
        <authorList>
            <person name="Miller S.L."/>
            <person name="King J."/>
            <person name="Sankaranarayanan K."/>
            <person name="Lawson P.A."/>
        </authorList>
    </citation>
    <scope>NUCLEOTIDE SEQUENCE</scope>
    <source>
        <strain evidence="1">BS-20</strain>
    </source>
</reference>
<dbReference type="AlphaFoldDB" id="A0AAU7DY55"/>
<protein>
    <submittedName>
        <fullName evidence="1">Uncharacterized protein</fullName>
    </submittedName>
</protein>
<organism evidence="1">
    <name type="scientific">Jonesiaceae bacterium BS-20</name>
    <dbReference type="NCBI Taxonomy" id="3120821"/>
    <lineage>
        <taxon>Bacteria</taxon>
        <taxon>Bacillati</taxon>
        <taxon>Actinomycetota</taxon>
        <taxon>Actinomycetes</taxon>
        <taxon>Micrococcales</taxon>
        <taxon>Jonesiaceae</taxon>
    </lineage>
</organism>
<gene>
    <name evidence="1" type="ORF">V5R04_01760</name>
</gene>
<proteinExistence type="predicted"/>
<evidence type="ECO:0000313" key="1">
    <source>
        <dbReference type="EMBL" id="XBH21980.1"/>
    </source>
</evidence>
<accession>A0AAU7DY55</accession>
<sequence>MTFFVISALGMCVREIGQTALFSSGCYSLTSTYDANFLLAINRKCDLVTELTRKHVQAFFVHNLRWAAENLRKHNELATKRPHFAPDFWLPQWVKRAGAAKFYLAAP</sequence>
<dbReference type="EMBL" id="CP146203">
    <property type="protein sequence ID" value="XBH21980.1"/>
    <property type="molecule type" value="Genomic_DNA"/>
</dbReference>